<sequence>MTDKGQRHSVHRCISNYPYNAGSGSAQANLEASCKNSLDFVQRLNLLSTLSVHNGCVNTVNWNASGTLIVSGSDDNHLVITETKSGRVAARTKTQHKRHIFSARFMPHSNDLAVISCSGEGIVLHTEFLAPYGPGRSMEEALIGESDRYASFFDCHAFGSTYDVLPLPDSPRMFLSCGEDGTVRCIDLRVSSRCAESVCDKHIFITAPCAVTAMDVAPINHYNVAIGCSDSIVRLYDRRMLSAGIDRERITWPLKAYPIPMKYTRRHYRPTCVKFSADESELLVSYSMEQLYLFDMHHPGYNDAELLRSGCYTPKLRRDNDPEPQMPRLRFRGDWSDTGPNSMANAEHGSNRPNVGQARPPLEPGVLSRLSDEIFRMLNSQTRQLRALNPSTSSSYSTPRTPAHMSWQDAVLRTLDNQRETAIAPNNSLLSSAANAPIPIESPPAVANSSADDATPAESLNAEPAEVKSDTVLEPARENRQDRQELNKFDYVKMSFSGHRNSRTMVKGACFWGDDFIMSGSDCGHIFVWQRQTGKVVKTLLADHRVVNRVQPHPTLPYLVSSGIDYNVKVWAPISPKAIFDESETAELIRSNEIMLVETRDTITVPAQIMIRILASLHQYRRLMHASGGSAFGMENRRNRRDAVRVAMNAENAGVVAVAVDHNNDNAANDIDNENEDNDDSDSNHNSNSSNAT</sequence>
<dbReference type="InParanoid" id="B4M2Q8"/>
<dbReference type="GO" id="GO:0005737">
    <property type="term" value="C:cytoplasm"/>
    <property type="evidence" value="ECO:0007669"/>
    <property type="project" value="TreeGrafter"/>
</dbReference>
<feature type="region of interest" description="Disordered" evidence="4">
    <location>
        <begin position="317"/>
        <end position="360"/>
    </location>
</feature>
<protein>
    <submittedName>
        <fullName evidence="5">Uncharacterized protein, isoform A</fullName>
    </submittedName>
    <submittedName>
        <fullName evidence="6">Uncharacterized protein, isoform B</fullName>
    </submittedName>
</protein>
<dbReference type="Gene3D" id="2.130.10.10">
    <property type="entry name" value="YVTN repeat-like/Quinoprotein amine dehydrogenase"/>
    <property type="match status" value="3"/>
</dbReference>
<feature type="region of interest" description="Disordered" evidence="4">
    <location>
        <begin position="441"/>
        <end position="470"/>
    </location>
</feature>
<dbReference type="Proteomes" id="UP000008792">
    <property type="component" value="Unassembled WGS sequence"/>
</dbReference>
<dbReference type="GO" id="GO:0045944">
    <property type="term" value="P:positive regulation of transcription by RNA polymerase II"/>
    <property type="evidence" value="ECO:0007669"/>
    <property type="project" value="TreeGrafter"/>
</dbReference>
<evidence type="ECO:0000313" key="5">
    <source>
        <dbReference type="EMBL" id="EDW65962.2"/>
    </source>
</evidence>
<accession>B4M2Q8</accession>
<dbReference type="PANTHER" id="PTHR15574">
    <property type="entry name" value="WD REPEAT DOMAIN-CONTAINING FAMILY"/>
    <property type="match status" value="1"/>
</dbReference>
<dbReference type="SMART" id="SM00320">
    <property type="entry name" value="WD40"/>
    <property type="match status" value="7"/>
</dbReference>
<reference evidence="5" key="3">
    <citation type="submission" date="2008-06" db="EMBL/GenBank/DDBJ databases">
        <authorList>
            <consortium name="FlyBase"/>
        </authorList>
    </citation>
    <scope>NUCLEOTIDE SEQUENCE</scope>
    <source>
        <strain evidence="5">TSC#15010-1051.87</strain>
    </source>
</reference>
<dbReference type="PROSITE" id="PS50082">
    <property type="entry name" value="WD_REPEATS_2"/>
    <property type="match status" value="1"/>
</dbReference>
<dbReference type="InterPro" id="IPR015943">
    <property type="entry name" value="WD40/YVTN_repeat-like_dom_sf"/>
</dbReference>
<evidence type="ECO:0000256" key="2">
    <source>
        <dbReference type="ARBA" id="ARBA00022737"/>
    </source>
</evidence>
<feature type="repeat" description="WD" evidence="3">
    <location>
        <begin position="50"/>
        <end position="91"/>
    </location>
</feature>
<dbReference type="GO" id="GO:0080008">
    <property type="term" value="C:Cul4-RING E3 ubiquitin ligase complex"/>
    <property type="evidence" value="ECO:0007669"/>
    <property type="project" value="TreeGrafter"/>
</dbReference>
<dbReference type="OrthoDB" id="4869960at2759"/>
<gene>
    <name evidence="5" type="primary">Dvir\GJ19537</name>
    <name evidence="5" type="ORF">Dvir_GJ19537</name>
</gene>
<dbReference type="InterPro" id="IPR001680">
    <property type="entry name" value="WD40_rpt"/>
</dbReference>
<proteinExistence type="predicted"/>
<keyword evidence="7" id="KW-1185">Reference proteome</keyword>
<reference evidence="5 7" key="1">
    <citation type="journal article" date="2007" name="Nature">
        <title>Evolution of genes and genomes on the Drosophila phylogeny.</title>
        <authorList>
            <consortium name="Drosophila 12 Genomes Consortium"/>
            <person name="Clark A.G."/>
            <person name="Eisen M.B."/>
            <person name="Smith D.R."/>
            <person name="Bergman C.M."/>
            <person name="Oliver B."/>
            <person name="Markow T.A."/>
            <person name="Kaufman T.C."/>
            <person name="Kellis M."/>
            <person name="Gelbart W."/>
            <person name="Iyer V.N."/>
            <person name="Pollard D.A."/>
            <person name="Sackton T.B."/>
            <person name="Larracuente A.M."/>
            <person name="Singh N.D."/>
            <person name="Abad J.P."/>
            <person name="Abt D.N."/>
            <person name="Adryan B."/>
            <person name="Aguade M."/>
            <person name="Akashi H."/>
            <person name="Anderson W.W."/>
            <person name="Aquadro C.F."/>
            <person name="Ardell D.H."/>
            <person name="Arguello R."/>
            <person name="Artieri C.G."/>
            <person name="Barbash D.A."/>
            <person name="Barker D."/>
            <person name="Barsanti P."/>
            <person name="Batterham P."/>
            <person name="Batzoglou S."/>
            <person name="Begun D."/>
            <person name="Bhutkar A."/>
            <person name="Blanco E."/>
            <person name="Bosak S.A."/>
            <person name="Bradley R.K."/>
            <person name="Brand A.D."/>
            <person name="Brent M.R."/>
            <person name="Brooks A.N."/>
            <person name="Brown R.H."/>
            <person name="Butlin R.K."/>
            <person name="Caggese C."/>
            <person name="Calvi B.R."/>
            <person name="Bernardo de Carvalho A."/>
            <person name="Caspi A."/>
            <person name="Castrezana S."/>
            <person name="Celniker S.E."/>
            <person name="Chang J.L."/>
            <person name="Chapple C."/>
            <person name="Chatterji S."/>
            <person name="Chinwalla A."/>
            <person name="Civetta A."/>
            <person name="Clifton S.W."/>
            <person name="Comeron J.M."/>
            <person name="Costello J.C."/>
            <person name="Coyne J.A."/>
            <person name="Daub J."/>
            <person name="David R.G."/>
            <person name="Delcher A.L."/>
            <person name="Delehaunty K."/>
            <person name="Do C.B."/>
            <person name="Ebling H."/>
            <person name="Edwards K."/>
            <person name="Eickbush T."/>
            <person name="Evans J.D."/>
            <person name="Filipski A."/>
            <person name="Findeiss S."/>
            <person name="Freyhult E."/>
            <person name="Fulton L."/>
            <person name="Fulton R."/>
            <person name="Garcia A.C."/>
            <person name="Gardiner A."/>
            <person name="Garfield D.A."/>
            <person name="Garvin B.E."/>
            <person name="Gibson G."/>
            <person name="Gilbert D."/>
            <person name="Gnerre S."/>
            <person name="Godfrey J."/>
            <person name="Good R."/>
            <person name="Gotea V."/>
            <person name="Gravely B."/>
            <person name="Greenberg A.J."/>
            <person name="Griffiths-Jones S."/>
            <person name="Gross S."/>
            <person name="Guigo R."/>
            <person name="Gustafson E.A."/>
            <person name="Haerty W."/>
            <person name="Hahn M.W."/>
            <person name="Halligan D.L."/>
            <person name="Halpern A.L."/>
            <person name="Halter G.M."/>
            <person name="Han M.V."/>
            <person name="Heger A."/>
            <person name="Hillier L."/>
            <person name="Hinrichs A.S."/>
            <person name="Holmes I."/>
            <person name="Hoskins R.A."/>
            <person name="Hubisz M.J."/>
            <person name="Hultmark D."/>
            <person name="Huntley M.A."/>
            <person name="Jaffe D.B."/>
            <person name="Jagadeeshan S."/>
            <person name="Jeck W.R."/>
            <person name="Johnson J."/>
            <person name="Jones C.D."/>
            <person name="Jordan W.C."/>
            <person name="Karpen G.H."/>
            <person name="Kataoka E."/>
            <person name="Keightley P.D."/>
            <person name="Kheradpour P."/>
            <person name="Kirkness E.F."/>
            <person name="Koerich L.B."/>
            <person name="Kristiansen K."/>
            <person name="Kudrna D."/>
            <person name="Kulathinal R.J."/>
            <person name="Kumar S."/>
            <person name="Kwok R."/>
            <person name="Lander E."/>
            <person name="Langley C.H."/>
            <person name="Lapoint R."/>
            <person name="Lazzaro B.P."/>
            <person name="Lee S.J."/>
            <person name="Levesque L."/>
            <person name="Li R."/>
            <person name="Lin C.F."/>
            <person name="Lin M.F."/>
            <person name="Lindblad-Toh K."/>
            <person name="Llopart A."/>
            <person name="Long M."/>
            <person name="Low L."/>
            <person name="Lozovsky E."/>
            <person name="Lu J."/>
            <person name="Luo M."/>
            <person name="Machado C.A."/>
            <person name="Makalowski W."/>
            <person name="Marzo M."/>
            <person name="Matsuda M."/>
            <person name="Matzkin L."/>
            <person name="McAllister B."/>
            <person name="McBride C.S."/>
            <person name="McKernan B."/>
            <person name="McKernan K."/>
            <person name="Mendez-Lago M."/>
            <person name="Minx P."/>
            <person name="Mollenhauer M.U."/>
            <person name="Montooth K."/>
            <person name="Mount S.M."/>
            <person name="Mu X."/>
            <person name="Myers E."/>
            <person name="Negre B."/>
            <person name="Newfeld S."/>
            <person name="Nielsen R."/>
            <person name="Noor M.A."/>
            <person name="O'Grady P."/>
            <person name="Pachter L."/>
            <person name="Papaceit M."/>
            <person name="Parisi M.J."/>
            <person name="Parisi M."/>
            <person name="Parts L."/>
            <person name="Pedersen J.S."/>
            <person name="Pesole G."/>
            <person name="Phillippy A.M."/>
            <person name="Ponting C.P."/>
            <person name="Pop M."/>
            <person name="Porcelli D."/>
            <person name="Powell J.R."/>
            <person name="Prohaska S."/>
            <person name="Pruitt K."/>
            <person name="Puig M."/>
            <person name="Quesneville H."/>
            <person name="Ram K.R."/>
            <person name="Rand D."/>
            <person name="Rasmussen M.D."/>
            <person name="Reed L.K."/>
            <person name="Reenan R."/>
            <person name="Reily A."/>
            <person name="Remington K.A."/>
            <person name="Rieger T.T."/>
            <person name="Ritchie M.G."/>
            <person name="Robin C."/>
            <person name="Rogers Y.H."/>
            <person name="Rohde C."/>
            <person name="Rozas J."/>
            <person name="Rubenfield M.J."/>
            <person name="Ruiz A."/>
            <person name="Russo S."/>
            <person name="Salzberg S.L."/>
            <person name="Sanchez-Gracia A."/>
            <person name="Saranga D.J."/>
            <person name="Sato H."/>
            <person name="Schaeffer S.W."/>
            <person name="Schatz M.C."/>
            <person name="Schlenke T."/>
            <person name="Schwartz R."/>
            <person name="Segarra C."/>
            <person name="Singh R.S."/>
            <person name="Sirot L."/>
            <person name="Sirota M."/>
            <person name="Sisneros N.B."/>
            <person name="Smith C.D."/>
            <person name="Smith T.F."/>
            <person name="Spieth J."/>
            <person name="Stage D.E."/>
            <person name="Stark A."/>
            <person name="Stephan W."/>
            <person name="Strausberg R.L."/>
            <person name="Strempel S."/>
            <person name="Sturgill D."/>
            <person name="Sutton G."/>
            <person name="Sutton G.G."/>
            <person name="Tao W."/>
            <person name="Teichmann S."/>
            <person name="Tobari Y.N."/>
            <person name="Tomimura Y."/>
            <person name="Tsolas J.M."/>
            <person name="Valente V.L."/>
            <person name="Venter E."/>
            <person name="Venter J.C."/>
            <person name="Vicario S."/>
            <person name="Vieira F.G."/>
            <person name="Vilella A.J."/>
            <person name="Villasante A."/>
            <person name="Walenz B."/>
            <person name="Wang J."/>
            <person name="Wasserman M."/>
            <person name="Watts T."/>
            <person name="Wilson D."/>
            <person name="Wilson R.K."/>
            <person name="Wing R.A."/>
            <person name="Wolfner M.F."/>
            <person name="Wong A."/>
            <person name="Wong G.K."/>
            <person name="Wu C.I."/>
            <person name="Wu G."/>
            <person name="Yamamoto D."/>
            <person name="Yang H.P."/>
            <person name="Yang S.P."/>
            <person name="Yorke J.A."/>
            <person name="Yoshida K."/>
            <person name="Zdobnov E."/>
            <person name="Zhang P."/>
            <person name="Zhang Y."/>
            <person name="Zimin A.V."/>
            <person name="Baldwin J."/>
            <person name="Abdouelleil A."/>
            <person name="Abdulkadir J."/>
            <person name="Abebe A."/>
            <person name="Abera B."/>
            <person name="Abreu J."/>
            <person name="Acer S.C."/>
            <person name="Aftuck L."/>
            <person name="Alexander A."/>
            <person name="An P."/>
            <person name="Anderson E."/>
            <person name="Anderson S."/>
            <person name="Arachi H."/>
            <person name="Azer M."/>
            <person name="Bachantsang P."/>
            <person name="Barry A."/>
            <person name="Bayul T."/>
            <person name="Berlin A."/>
            <person name="Bessette D."/>
            <person name="Bloom T."/>
            <person name="Blye J."/>
            <person name="Boguslavskiy L."/>
            <person name="Bonnet C."/>
            <person name="Boukhgalter B."/>
            <person name="Bourzgui I."/>
            <person name="Brown A."/>
            <person name="Cahill P."/>
            <person name="Channer S."/>
            <person name="Cheshatsang Y."/>
            <person name="Chuda L."/>
            <person name="Citroen M."/>
            <person name="Collymore A."/>
            <person name="Cooke P."/>
            <person name="Costello M."/>
            <person name="D'Aco K."/>
            <person name="Daza R."/>
            <person name="De Haan G."/>
            <person name="DeGray S."/>
            <person name="DeMaso C."/>
            <person name="Dhargay N."/>
            <person name="Dooley K."/>
            <person name="Dooley E."/>
            <person name="Doricent M."/>
            <person name="Dorje P."/>
            <person name="Dorjee K."/>
            <person name="Dupes A."/>
            <person name="Elong R."/>
            <person name="Falk J."/>
            <person name="Farina A."/>
            <person name="Faro S."/>
            <person name="Ferguson D."/>
            <person name="Fisher S."/>
            <person name="Foley C.D."/>
            <person name="Franke A."/>
            <person name="Friedrich D."/>
            <person name="Gadbois L."/>
            <person name="Gearin G."/>
            <person name="Gearin C.R."/>
            <person name="Giannoukos G."/>
            <person name="Goode T."/>
            <person name="Graham J."/>
            <person name="Grandbois E."/>
            <person name="Grewal S."/>
            <person name="Gyaltsen K."/>
            <person name="Hafez N."/>
            <person name="Hagos B."/>
            <person name="Hall J."/>
            <person name="Henson C."/>
            <person name="Hollinger A."/>
            <person name="Honan T."/>
            <person name="Huard M.D."/>
            <person name="Hughes L."/>
            <person name="Hurhula B."/>
            <person name="Husby M.E."/>
            <person name="Kamat A."/>
            <person name="Kanga B."/>
            <person name="Kashin S."/>
            <person name="Khazanovich D."/>
            <person name="Kisner P."/>
            <person name="Lance K."/>
            <person name="Lara M."/>
            <person name="Lee W."/>
            <person name="Lennon N."/>
            <person name="Letendre F."/>
            <person name="LeVine R."/>
            <person name="Lipovsky A."/>
            <person name="Liu X."/>
            <person name="Liu J."/>
            <person name="Liu S."/>
            <person name="Lokyitsang T."/>
            <person name="Lokyitsang Y."/>
            <person name="Lubonja R."/>
            <person name="Lui A."/>
            <person name="MacDonald P."/>
            <person name="Magnisalis V."/>
            <person name="Maru K."/>
            <person name="Matthews C."/>
            <person name="McCusker W."/>
            <person name="McDonough S."/>
            <person name="Mehta T."/>
            <person name="Meldrim J."/>
            <person name="Meneus L."/>
            <person name="Mihai O."/>
            <person name="Mihalev A."/>
            <person name="Mihova T."/>
            <person name="Mittelman R."/>
            <person name="Mlenga V."/>
            <person name="Montmayeur A."/>
            <person name="Mulrain L."/>
            <person name="Navidi A."/>
            <person name="Naylor J."/>
            <person name="Negash T."/>
            <person name="Nguyen T."/>
            <person name="Nguyen N."/>
            <person name="Nicol R."/>
            <person name="Norbu C."/>
            <person name="Norbu N."/>
            <person name="Novod N."/>
            <person name="O'Neill B."/>
            <person name="Osman S."/>
            <person name="Markiewicz E."/>
            <person name="Oyono O.L."/>
            <person name="Patti C."/>
            <person name="Phunkhang P."/>
            <person name="Pierre F."/>
            <person name="Priest M."/>
            <person name="Raghuraman S."/>
            <person name="Rege F."/>
            <person name="Reyes R."/>
            <person name="Rise C."/>
            <person name="Rogov P."/>
            <person name="Ross K."/>
            <person name="Ryan E."/>
            <person name="Settipalli S."/>
            <person name="Shea T."/>
            <person name="Sherpa N."/>
            <person name="Shi L."/>
            <person name="Shih D."/>
            <person name="Sparrow T."/>
            <person name="Spaulding J."/>
            <person name="Stalker J."/>
            <person name="Stange-Thomann N."/>
            <person name="Stavropoulos S."/>
            <person name="Stone C."/>
            <person name="Strader C."/>
            <person name="Tesfaye S."/>
            <person name="Thomson T."/>
            <person name="Thoulutsang Y."/>
            <person name="Thoulutsang D."/>
            <person name="Topham K."/>
            <person name="Topping I."/>
            <person name="Tsamla T."/>
            <person name="Vassiliev H."/>
            <person name="Vo A."/>
            <person name="Wangchuk T."/>
            <person name="Wangdi T."/>
            <person name="Weiand M."/>
            <person name="Wilkinson J."/>
            <person name="Wilson A."/>
            <person name="Yadav S."/>
            <person name="Young G."/>
            <person name="Yu Q."/>
            <person name="Zembek L."/>
            <person name="Zhong D."/>
            <person name="Zimmer A."/>
            <person name="Zwirko Z."/>
            <person name="Jaffe D.B."/>
            <person name="Alvarez P."/>
            <person name="Brockman W."/>
            <person name="Butler J."/>
            <person name="Chin C."/>
            <person name="Gnerre S."/>
            <person name="Grabherr M."/>
            <person name="Kleber M."/>
            <person name="Mauceli E."/>
            <person name="MacCallum I."/>
        </authorList>
    </citation>
    <scope>NUCLEOTIDE SEQUENCE [LARGE SCALE GENOMIC DNA]</scope>
    <source>
        <strain evidence="5">TSC#15010-1051.87</strain>
        <strain evidence="7">Tucson 15010-1051.87</strain>
    </source>
</reference>
<dbReference type="InterPro" id="IPR045151">
    <property type="entry name" value="DCAF8"/>
</dbReference>
<evidence type="ECO:0000256" key="1">
    <source>
        <dbReference type="ARBA" id="ARBA00022574"/>
    </source>
</evidence>
<name>B4M2Q8_DROVI</name>
<keyword evidence="2" id="KW-0677">Repeat</keyword>
<dbReference type="HOGENOM" id="CLU_012381_0_1_1"/>
<reference evidence="5" key="2">
    <citation type="journal article" date="2008" name="Bioinformatics">
        <title>Assembly reconciliation.</title>
        <authorList>
            <person name="Zimin A.V."/>
            <person name="Smith D.R."/>
            <person name="Sutton G."/>
            <person name="Yorke J.A."/>
        </authorList>
    </citation>
    <scope>NUCLEOTIDE SEQUENCE</scope>
    <source>
        <strain evidence="5">TSC#15010-1051.87</strain>
    </source>
</reference>
<dbReference type="STRING" id="7244.B4M2Q8"/>
<keyword evidence="1 3" id="KW-0853">WD repeat</keyword>
<dbReference type="EMBL" id="CH940651">
    <property type="protein sequence ID" value="KRF82502.1"/>
    <property type="molecule type" value="Genomic_DNA"/>
</dbReference>
<feature type="compositionally biased region" description="Acidic residues" evidence="4">
    <location>
        <begin position="671"/>
        <end position="681"/>
    </location>
</feature>
<dbReference type="SUPFAM" id="SSF50978">
    <property type="entry name" value="WD40 repeat-like"/>
    <property type="match status" value="1"/>
</dbReference>
<dbReference type="KEGG" id="dvi:6632152"/>
<dbReference type="InterPro" id="IPR036322">
    <property type="entry name" value="WD40_repeat_dom_sf"/>
</dbReference>
<feature type="region of interest" description="Disordered" evidence="4">
    <location>
        <begin position="665"/>
        <end position="693"/>
    </location>
</feature>
<evidence type="ECO:0000313" key="6">
    <source>
        <dbReference type="EMBL" id="KRF82502.1"/>
    </source>
</evidence>
<dbReference type="AlphaFoldDB" id="B4M2Q8"/>
<dbReference type="Pfam" id="PF00400">
    <property type="entry name" value="WD40"/>
    <property type="match status" value="2"/>
</dbReference>
<dbReference type="PANTHER" id="PTHR15574:SF39">
    <property type="entry name" value="DDB1- AND CUL4-ASSOCIATED FACTOR 6"/>
    <property type="match status" value="1"/>
</dbReference>
<dbReference type="EMBL" id="CH940651">
    <property type="protein sequence ID" value="EDW65962.2"/>
    <property type="molecule type" value="Genomic_DNA"/>
</dbReference>
<evidence type="ECO:0000313" key="7">
    <source>
        <dbReference type="Proteomes" id="UP000008792"/>
    </source>
</evidence>
<feature type="compositionally biased region" description="Low complexity" evidence="4">
    <location>
        <begin position="684"/>
        <end position="693"/>
    </location>
</feature>
<evidence type="ECO:0000256" key="4">
    <source>
        <dbReference type="SAM" id="MobiDB-lite"/>
    </source>
</evidence>
<evidence type="ECO:0000256" key="3">
    <source>
        <dbReference type="PROSITE-ProRule" id="PRU00221"/>
    </source>
</evidence>
<organism evidence="5 7">
    <name type="scientific">Drosophila virilis</name>
    <name type="common">Fruit fly</name>
    <dbReference type="NCBI Taxonomy" id="7244"/>
    <lineage>
        <taxon>Eukaryota</taxon>
        <taxon>Metazoa</taxon>
        <taxon>Ecdysozoa</taxon>
        <taxon>Arthropoda</taxon>
        <taxon>Hexapoda</taxon>
        <taxon>Insecta</taxon>
        <taxon>Pterygota</taxon>
        <taxon>Neoptera</taxon>
        <taxon>Endopterygota</taxon>
        <taxon>Diptera</taxon>
        <taxon>Brachycera</taxon>
        <taxon>Muscomorpha</taxon>
        <taxon>Ephydroidea</taxon>
        <taxon>Drosophilidae</taxon>
        <taxon>Drosophila</taxon>
    </lineage>
</organism>
<dbReference type="eggNOG" id="KOG1334">
    <property type="taxonomic scope" value="Eukaryota"/>
</dbReference>